<gene>
    <name evidence="3" type="ORF">CTI12_AA419440</name>
</gene>
<reference evidence="3 4" key="1">
    <citation type="journal article" date="2018" name="Mol. Plant">
        <title>The genome of Artemisia annua provides insight into the evolution of Asteraceae family and artemisinin biosynthesis.</title>
        <authorList>
            <person name="Shen Q."/>
            <person name="Zhang L."/>
            <person name="Liao Z."/>
            <person name="Wang S."/>
            <person name="Yan T."/>
            <person name="Shi P."/>
            <person name="Liu M."/>
            <person name="Fu X."/>
            <person name="Pan Q."/>
            <person name="Wang Y."/>
            <person name="Lv Z."/>
            <person name="Lu X."/>
            <person name="Zhang F."/>
            <person name="Jiang W."/>
            <person name="Ma Y."/>
            <person name="Chen M."/>
            <person name="Hao X."/>
            <person name="Li L."/>
            <person name="Tang Y."/>
            <person name="Lv G."/>
            <person name="Zhou Y."/>
            <person name="Sun X."/>
            <person name="Brodelius P.E."/>
            <person name="Rose J.K.C."/>
            <person name="Tang K."/>
        </authorList>
    </citation>
    <scope>NUCLEOTIDE SEQUENCE [LARGE SCALE GENOMIC DNA]</scope>
    <source>
        <strain evidence="4">cv. Huhao1</strain>
        <tissue evidence="3">Leaf</tissue>
    </source>
</reference>
<evidence type="ECO:0000313" key="3">
    <source>
        <dbReference type="EMBL" id="PWA56362.1"/>
    </source>
</evidence>
<evidence type="ECO:0000259" key="2">
    <source>
        <dbReference type="Pfam" id="PF02721"/>
    </source>
</evidence>
<dbReference type="Gene3D" id="1.20.1250.20">
    <property type="entry name" value="MFS general substrate transporter like domains"/>
    <property type="match status" value="1"/>
</dbReference>
<proteinExistence type="inferred from homology"/>
<evidence type="ECO:0000256" key="1">
    <source>
        <dbReference type="ARBA" id="ARBA00044504"/>
    </source>
</evidence>
<comment type="similarity">
    <text evidence="1">Belongs to the major facilitator superfamily. Phosphate:H(+) symporter (TC 2.A.1.9) family.</text>
</comment>
<dbReference type="InterPro" id="IPR036259">
    <property type="entry name" value="MFS_trans_sf"/>
</dbReference>
<dbReference type="Pfam" id="PF02721">
    <property type="entry name" value="DUF223"/>
    <property type="match status" value="1"/>
</dbReference>
<dbReference type="SUPFAM" id="SSF50249">
    <property type="entry name" value="Nucleic acid-binding proteins"/>
    <property type="match status" value="1"/>
</dbReference>
<keyword evidence="4" id="KW-1185">Reference proteome</keyword>
<dbReference type="STRING" id="35608.A0A2U1M515"/>
<evidence type="ECO:0000313" key="4">
    <source>
        <dbReference type="Proteomes" id="UP000245207"/>
    </source>
</evidence>
<protein>
    <submittedName>
        <fullName evidence="3">Phosphate transporter</fullName>
    </submittedName>
</protein>
<sequence>MAAFKTGHGSNIDLKRINLMETFHVLILILNACQFYYHKFKDPTYEVDPVGFTVPEVDHVWRIILMVGLLPAITTPNTTTFVVPLPAEIFPARLQSTFHAISAASGKPEAIVGAFRFPYLAQNKDPANVMMGILLTWCQECVVRVRCGQFSWSFVSQSKGESLRAMLGENEEKEVEKPHIQIAILIKLNYSLRCYIVILLDQDSFKMSQVPYTELCDVDPMLDDITVVARCISIWHSHAKGRPNDPWSLDAVFMDPPGNRIQATIKRDSMTKFAGLLEEGACYRIRNFGVGENSGKFDTNHNGFKFEPFLRFSTRRWSEQEAVDIIGTIVSIGDPIPFGDNRCFLI</sequence>
<dbReference type="Proteomes" id="UP000245207">
    <property type="component" value="Unassembled WGS sequence"/>
</dbReference>
<organism evidence="3 4">
    <name type="scientific">Artemisia annua</name>
    <name type="common">Sweet wormwood</name>
    <dbReference type="NCBI Taxonomy" id="35608"/>
    <lineage>
        <taxon>Eukaryota</taxon>
        <taxon>Viridiplantae</taxon>
        <taxon>Streptophyta</taxon>
        <taxon>Embryophyta</taxon>
        <taxon>Tracheophyta</taxon>
        <taxon>Spermatophyta</taxon>
        <taxon>Magnoliopsida</taxon>
        <taxon>eudicotyledons</taxon>
        <taxon>Gunneridae</taxon>
        <taxon>Pentapetalae</taxon>
        <taxon>asterids</taxon>
        <taxon>campanulids</taxon>
        <taxon>Asterales</taxon>
        <taxon>Asteraceae</taxon>
        <taxon>Asteroideae</taxon>
        <taxon>Anthemideae</taxon>
        <taxon>Artemisiinae</taxon>
        <taxon>Artemisia</taxon>
    </lineage>
</organism>
<name>A0A2U1M515_ARTAN</name>
<dbReference type="InterPro" id="IPR003871">
    <property type="entry name" value="RFA1B/D_OB_1st"/>
</dbReference>
<dbReference type="AlphaFoldDB" id="A0A2U1M515"/>
<accession>A0A2U1M515</accession>
<dbReference type="Gene3D" id="2.40.50.140">
    <property type="entry name" value="Nucleic acid-binding proteins"/>
    <property type="match status" value="1"/>
</dbReference>
<dbReference type="OrthoDB" id="1750540at2759"/>
<feature type="domain" description="Replication protein A 70 kDa DNA-binding subunit B/D first OB fold" evidence="2">
    <location>
        <begin position="212"/>
        <end position="306"/>
    </location>
</feature>
<dbReference type="EMBL" id="PKPP01006482">
    <property type="protein sequence ID" value="PWA56362.1"/>
    <property type="molecule type" value="Genomic_DNA"/>
</dbReference>
<comment type="caution">
    <text evidence="3">The sequence shown here is derived from an EMBL/GenBank/DDBJ whole genome shotgun (WGS) entry which is preliminary data.</text>
</comment>
<dbReference type="InterPro" id="IPR012340">
    <property type="entry name" value="NA-bd_OB-fold"/>
</dbReference>